<feature type="domain" description="Phosphotyrosine protein phosphatase I" evidence="2">
    <location>
        <begin position="56"/>
        <end position="140"/>
    </location>
</feature>
<dbReference type="PROSITE" id="PS51318">
    <property type="entry name" value="TAT"/>
    <property type="match status" value="1"/>
</dbReference>
<dbReference type="AlphaFoldDB" id="R0D2M6"/>
<evidence type="ECO:0000256" key="1">
    <source>
        <dbReference type="SAM" id="SignalP"/>
    </source>
</evidence>
<dbReference type="STRING" id="1292034.OR37_01085"/>
<dbReference type="RefSeq" id="WP_004616705.1">
    <property type="nucleotide sequence ID" value="NZ_APMP01000004.1"/>
</dbReference>
<accession>R0D2M6</accession>
<protein>
    <recommendedName>
        <fullName evidence="2">Phosphotyrosine protein phosphatase I domain-containing protein</fullName>
    </recommendedName>
</protein>
<proteinExistence type="predicted"/>
<keyword evidence="4" id="KW-1185">Reference proteome</keyword>
<gene>
    <name evidence="3" type="ORF">OR37_01085</name>
</gene>
<comment type="caution">
    <text evidence="3">The sequence shown here is derived from an EMBL/GenBank/DDBJ whole genome shotgun (WGS) entry which is preliminary data.</text>
</comment>
<name>R0D2M6_CAUVI</name>
<dbReference type="eggNOG" id="COG0394">
    <property type="taxonomic scope" value="Bacteria"/>
</dbReference>
<dbReference type="InterPro" id="IPR023485">
    <property type="entry name" value="Ptyr_pPase"/>
</dbReference>
<dbReference type="CDD" id="cd00133">
    <property type="entry name" value="PTS_IIB"/>
    <property type="match status" value="1"/>
</dbReference>
<organism evidence="3 4">
    <name type="scientific">Caulobacter vibrioides OR37</name>
    <dbReference type="NCBI Taxonomy" id="1292034"/>
    <lineage>
        <taxon>Bacteria</taxon>
        <taxon>Pseudomonadati</taxon>
        <taxon>Pseudomonadota</taxon>
        <taxon>Alphaproteobacteria</taxon>
        <taxon>Caulobacterales</taxon>
        <taxon>Caulobacteraceae</taxon>
        <taxon>Caulobacter</taxon>
    </lineage>
</organism>
<dbReference type="Gene3D" id="3.40.50.2300">
    <property type="match status" value="1"/>
</dbReference>
<dbReference type="SUPFAM" id="SSF52788">
    <property type="entry name" value="Phosphotyrosine protein phosphatases I"/>
    <property type="match status" value="1"/>
</dbReference>
<evidence type="ECO:0000313" key="4">
    <source>
        <dbReference type="Proteomes" id="UP000013063"/>
    </source>
</evidence>
<evidence type="ECO:0000259" key="2">
    <source>
        <dbReference type="Pfam" id="PF01451"/>
    </source>
</evidence>
<feature type="chain" id="PRO_5004339893" description="Phosphotyrosine protein phosphatase I domain-containing protein" evidence="1">
    <location>
        <begin position="37"/>
        <end position="190"/>
    </location>
</feature>
<evidence type="ECO:0000313" key="3">
    <source>
        <dbReference type="EMBL" id="ENZ82891.1"/>
    </source>
</evidence>
<reference evidence="3 4" key="1">
    <citation type="journal article" date="2013" name="Genome Announc.">
        <title>Draft Genome Sequence for Caulobacter sp. Strain OR37, a Bacterium Tolerant to Heavy Metals.</title>
        <authorList>
            <person name="Utturkar S.M."/>
            <person name="Bollmann A."/>
            <person name="Brzoska R.M."/>
            <person name="Klingeman D.M."/>
            <person name="Epstein S.E."/>
            <person name="Palumbo A.V."/>
            <person name="Brown S.D."/>
        </authorList>
    </citation>
    <scope>NUCLEOTIDE SEQUENCE [LARGE SCALE GENOMIC DNA]</scope>
    <source>
        <strain evidence="3 4">OR37</strain>
    </source>
</reference>
<feature type="signal peptide" evidence="1">
    <location>
        <begin position="1"/>
        <end position="36"/>
    </location>
</feature>
<dbReference type="Proteomes" id="UP000013063">
    <property type="component" value="Unassembled WGS sequence"/>
</dbReference>
<dbReference type="InterPro" id="IPR036196">
    <property type="entry name" value="Ptyr_pPase_sf"/>
</dbReference>
<keyword evidence="1" id="KW-0732">Signal</keyword>
<sequence length="190" mass="20452" precursor="true">MRQVLKSSSMGGHRSGLSRRSALVFGLLLLPGVASAGDSTSVSASANPRACAPYRVLFVCPAGTVKSAIAREVLRRKAPAWQVPIEVRSRGLKIEDHLYPELAERLHADGIEPTSEPARTFALADAAWADIVIAFDEAAAAPGLSEARAWRTPSWVTDYDRAKADLDQRLGELLNELAESSCRSTSSIPR</sequence>
<dbReference type="Pfam" id="PF01451">
    <property type="entry name" value="LMWPc"/>
    <property type="match status" value="1"/>
</dbReference>
<dbReference type="InterPro" id="IPR006311">
    <property type="entry name" value="TAT_signal"/>
</dbReference>
<dbReference type="OrthoDB" id="8478222at2"/>
<dbReference type="EMBL" id="APMP01000004">
    <property type="protein sequence ID" value="ENZ82891.1"/>
    <property type="molecule type" value="Genomic_DNA"/>
</dbReference>
<dbReference type="PATRIC" id="fig|1292034.3.peg.1072"/>